<dbReference type="AlphaFoldDB" id="A0A976SIA4"/>
<reference evidence="2" key="1">
    <citation type="submission" date="2022-07" db="EMBL/GenBank/DDBJ databases">
        <title>Evaluation of T. orientalis genome assembly methods using nanopore sequencing and analysis of variation between genomes.</title>
        <authorList>
            <person name="Yam J."/>
            <person name="Micallef M.L."/>
            <person name="Liu M."/>
            <person name="Djordjevic S.P."/>
            <person name="Bogema D.R."/>
            <person name="Jenkins C."/>
        </authorList>
    </citation>
    <scope>NUCLEOTIDE SEQUENCE</scope>
    <source>
        <strain evidence="2">Goon Nure</strain>
    </source>
</reference>
<dbReference type="EMBL" id="CP056069">
    <property type="protein sequence ID" value="UVC49389.1"/>
    <property type="molecule type" value="Genomic_DNA"/>
</dbReference>
<gene>
    <name evidence="2" type="ORF">MACK_003220</name>
</gene>
<dbReference type="Proteomes" id="UP000244811">
    <property type="component" value="Chromosome 1"/>
</dbReference>
<sequence>MSRAVYSKLWMSTSQFHLRRQYGWTHVCKRLTPWVFVFGFFGVWTYFPTLSNENKKRLTLGLWNPPTVGYFKFLSKEEE</sequence>
<name>A0A976SIA4_THEOR</name>
<keyword evidence="1" id="KW-1133">Transmembrane helix</keyword>
<protein>
    <submittedName>
        <fullName evidence="2">Uncharacterized protein</fullName>
    </submittedName>
</protein>
<keyword evidence="1" id="KW-0812">Transmembrane</keyword>
<keyword evidence="1" id="KW-0472">Membrane</keyword>
<organism evidence="2 3">
    <name type="scientific">Theileria orientalis</name>
    <dbReference type="NCBI Taxonomy" id="68886"/>
    <lineage>
        <taxon>Eukaryota</taxon>
        <taxon>Sar</taxon>
        <taxon>Alveolata</taxon>
        <taxon>Apicomplexa</taxon>
        <taxon>Aconoidasida</taxon>
        <taxon>Piroplasmida</taxon>
        <taxon>Theileriidae</taxon>
        <taxon>Theileria</taxon>
    </lineage>
</organism>
<evidence type="ECO:0000313" key="3">
    <source>
        <dbReference type="Proteomes" id="UP000244811"/>
    </source>
</evidence>
<accession>A0A976SIA4</accession>
<proteinExistence type="predicted"/>
<evidence type="ECO:0000256" key="1">
    <source>
        <dbReference type="SAM" id="Phobius"/>
    </source>
</evidence>
<feature type="transmembrane region" description="Helical" evidence="1">
    <location>
        <begin position="31"/>
        <end position="47"/>
    </location>
</feature>
<evidence type="ECO:0000313" key="2">
    <source>
        <dbReference type="EMBL" id="UVC49389.1"/>
    </source>
</evidence>